<evidence type="ECO:0000313" key="3">
    <source>
        <dbReference type="Proteomes" id="UP000886674"/>
    </source>
</evidence>
<evidence type="ECO:0000313" key="2">
    <source>
        <dbReference type="EMBL" id="MCG7980284.1"/>
    </source>
</evidence>
<dbReference type="EMBL" id="JAEPCR010000119">
    <property type="protein sequence ID" value="MCG7980284.1"/>
    <property type="molecule type" value="Genomic_DNA"/>
</dbReference>
<dbReference type="Pfam" id="PF13274">
    <property type="entry name" value="SocA_Panacea"/>
    <property type="match status" value="1"/>
</dbReference>
<comment type="caution">
    <text evidence="2">The sequence shown here is derived from an EMBL/GenBank/DDBJ whole genome shotgun (WGS) entry which is preliminary data.</text>
</comment>
<dbReference type="InterPro" id="IPR025272">
    <property type="entry name" value="SocA_Panacea"/>
</dbReference>
<dbReference type="AlphaFoldDB" id="A0A9E4NMN5"/>
<organism evidence="2 3">
    <name type="scientific">Candidatus Thiodiazotropha taylori</name>
    <dbReference type="NCBI Taxonomy" id="2792791"/>
    <lineage>
        <taxon>Bacteria</taxon>
        <taxon>Pseudomonadati</taxon>
        <taxon>Pseudomonadota</taxon>
        <taxon>Gammaproteobacteria</taxon>
        <taxon>Chromatiales</taxon>
        <taxon>Sedimenticolaceae</taxon>
        <taxon>Candidatus Thiodiazotropha</taxon>
    </lineage>
</organism>
<gene>
    <name evidence="2" type="ORF">JAY77_19320</name>
</gene>
<sequence length="152" mass="17405">MTLAIDVANWFLSEIDRDAGDSITHLKLQKLAYYAQAWSLALREEPLFEEDFRAWAHGPVATSIYTNFKDYGWLALPAPDDAPVFEEETEELLSEILKVYGQYSAKVLEDMTHNEDPWINARGDLPPEARSSAVIPKEEIATYYRELYEASE</sequence>
<feature type="domain" description="Antitoxin SocA-like Panacea" evidence="1">
    <location>
        <begin position="28"/>
        <end position="118"/>
    </location>
</feature>
<dbReference type="Proteomes" id="UP000886674">
    <property type="component" value="Unassembled WGS sequence"/>
</dbReference>
<evidence type="ECO:0000259" key="1">
    <source>
        <dbReference type="Pfam" id="PF13274"/>
    </source>
</evidence>
<accession>A0A9E4NMN5</accession>
<name>A0A9E4NMN5_9GAMM</name>
<protein>
    <submittedName>
        <fullName evidence="2">DUF4065 domain-containing protein</fullName>
    </submittedName>
</protein>
<reference evidence="2" key="1">
    <citation type="journal article" date="2021" name="Proc. Natl. Acad. Sci. U.S.A.">
        <title>Global biogeography of chemosynthetic symbionts reveals both localized and globally distributed symbiont groups. .</title>
        <authorList>
            <person name="Osvatic J.T."/>
            <person name="Wilkins L.G.E."/>
            <person name="Leibrecht L."/>
            <person name="Leray M."/>
            <person name="Zauner S."/>
            <person name="Polzin J."/>
            <person name="Camacho Y."/>
            <person name="Gros O."/>
            <person name="van Gils J.A."/>
            <person name="Eisen J.A."/>
            <person name="Petersen J.M."/>
            <person name="Yuen B."/>
        </authorList>
    </citation>
    <scope>NUCLEOTIDE SEQUENCE</scope>
    <source>
        <strain evidence="2">MAGclacostrist055</strain>
    </source>
</reference>
<proteinExistence type="predicted"/>